<dbReference type="EMBL" id="JAVREN010000064">
    <property type="protein sequence ID" value="MDT0310297.1"/>
    <property type="molecule type" value="Genomic_DNA"/>
</dbReference>
<feature type="region of interest" description="Disordered" evidence="1">
    <location>
        <begin position="1"/>
        <end position="24"/>
    </location>
</feature>
<reference evidence="3" key="1">
    <citation type="submission" date="2023-07" db="EMBL/GenBank/DDBJ databases">
        <title>30 novel species of actinomycetes from the DSMZ collection.</title>
        <authorList>
            <person name="Nouioui I."/>
        </authorList>
    </citation>
    <scope>NUCLEOTIDE SEQUENCE [LARGE SCALE GENOMIC DNA]</scope>
    <source>
        <strain evidence="3">DSM 44917</strain>
    </source>
</reference>
<accession>A0ABU2LGD0</accession>
<dbReference type="RefSeq" id="WP_311633268.1">
    <property type="nucleotide sequence ID" value="NZ_JAVREN010000064.1"/>
</dbReference>
<proteinExistence type="predicted"/>
<name>A0ABU2LGD0_9ACTN</name>
<dbReference type="Proteomes" id="UP001183388">
    <property type="component" value="Unassembled WGS sequence"/>
</dbReference>
<evidence type="ECO:0000313" key="3">
    <source>
        <dbReference type="Proteomes" id="UP001183388"/>
    </source>
</evidence>
<sequence length="129" mass="13178">MEDAGVRTRLNSPEGGGGGSASWADLDVDTQVLERLARRSESLVEALDDALAAVRGDGVGGVATSASLGSLHRLERVATSWDARLSLMRQECVTLGQGLGAAAGMLTGAEEDARGSLAALEPTQEGDQG</sequence>
<organism evidence="2 3">
    <name type="scientific">Streptomyces boetiae</name>
    <dbReference type="NCBI Taxonomy" id="3075541"/>
    <lineage>
        <taxon>Bacteria</taxon>
        <taxon>Bacillati</taxon>
        <taxon>Actinomycetota</taxon>
        <taxon>Actinomycetes</taxon>
        <taxon>Kitasatosporales</taxon>
        <taxon>Streptomycetaceae</taxon>
        <taxon>Streptomyces</taxon>
    </lineage>
</organism>
<keyword evidence="3" id="KW-1185">Reference proteome</keyword>
<evidence type="ECO:0000313" key="2">
    <source>
        <dbReference type="EMBL" id="MDT0310297.1"/>
    </source>
</evidence>
<gene>
    <name evidence="2" type="ORF">RM780_25595</name>
</gene>
<evidence type="ECO:0000256" key="1">
    <source>
        <dbReference type="SAM" id="MobiDB-lite"/>
    </source>
</evidence>
<comment type="caution">
    <text evidence="2">The sequence shown here is derived from an EMBL/GenBank/DDBJ whole genome shotgun (WGS) entry which is preliminary data.</text>
</comment>
<protein>
    <submittedName>
        <fullName evidence="2">Type VII secretion target</fullName>
    </submittedName>
</protein>